<dbReference type="InterPro" id="IPR017979">
    <property type="entry name" value="GPCR_3_CS"/>
</dbReference>
<dbReference type="SUPFAM" id="SSF53822">
    <property type="entry name" value="Periplasmic binding protein-like I"/>
    <property type="match status" value="1"/>
</dbReference>
<dbReference type="GO" id="GO:0005886">
    <property type="term" value="C:plasma membrane"/>
    <property type="evidence" value="ECO:0007669"/>
    <property type="project" value="UniProtKB-SubCell"/>
</dbReference>
<dbReference type="CDD" id="cd06364">
    <property type="entry name" value="PBP1_CaSR"/>
    <property type="match status" value="1"/>
</dbReference>
<dbReference type="FunFam" id="3.40.50.2300:FF:000519">
    <property type="entry name" value="Vomeronasal 2 receptor, a18"/>
    <property type="match status" value="1"/>
</dbReference>
<sequence length="874" mass="97866">EQGRIISFETMQFGLYVFVSLGLVGLADTDVVRTCRLREEFDLYGLYKEGDIILGGIFEIHFITVYPELSFTAKPEPLSCERFDFAGFQWAQTMAFAIEEINRDPALLPNITLGYRLYDNCVKLAVAFRAATALISGEDDSVTDYSCTGTPPVLAIVGDPGSTHSIAMSRMLGLFGVPMVSYYATCSCLSNRKEFPSFFRTIPSDTFQVKAMVQIIRHYGWTWIGVIVSNDDYGLYAAKTFIEEVNKFGCIAFSEILPRNNDKSEILKIIMTIKQSTAKVIVVFSTEAYLIPLAEEIVRQEIRGRQWIASEAWTASPVFHTKELLPYLGGTIGIAVRRGEVPGLEQFLLQIYPVFDSRNNLIKLFWEKIFDCKFHNEIKNRNLSNLEDNKICTGSEDIEKTKTAYSDVSELRVSYNVYKAVYALAHSLHNLMSCEPGKGPFQNNSCADIATVQPWQLLHYLERVNFMTHYGDRVSFDENGDALAIYDVMNWQRADDGAVKTVTIGLFDESAPAGQELTLNEDKIFWNFESNSPPRSVCSESCQPGTRKATRKGEPLCCFDCVPCAEGEISNHTDSFECFRCPPDSWSNPTREQCVLKEIEFLSFHEILGISLTTISVCGACISAAVLAVFIYYRNTPVVRANNSELSFLLLLSLILCFLCSLLFIGQPLHLTCMLRHVVFGISFVLCISCILVKTIVVIMAFRATLPDNNVMKWFGAAQQRGTVFVFTVIQALICIIWLSTASPVPFKNTQYQNSKIIFECYIGSITGFSFLLGYIGLLASVCFLLAFLARNLPDNFNEAKFITFSMLIFCSVWIAFIPAYVSSPGKYSDAVEIFAILASSFGLLIAIFAPKCYIILLHPEKNTKKALMGRAAT</sequence>
<feature type="transmembrane region" description="Helical" evidence="12">
    <location>
        <begin position="645"/>
        <end position="666"/>
    </location>
</feature>
<dbReference type="InterPro" id="IPR038550">
    <property type="entry name" value="GPCR_3_9-Cys_sf"/>
</dbReference>
<dbReference type="PANTHER" id="PTHR24061:SF418">
    <property type="entry name" value="C-FAMILY ODORANT RECEPTOR OLFCQ19-RELATED"/>
    <property type="match status" value="1"/>
</dbReference>
<dbReference type="FunFam" id="2.10.50.30:FF:000002">
    <property type="entry name" value="Vomeronasal 2 receptor, h1"/>
    <property type="match status" value="1"/>
</dbReference>
<evidence type="ECO:0000259" key="13">
    <source>
        <dbReference type="PROSITE" id="PS50259"/>
    </source>
</evidence>
<dbReference type="InterPro" id="IPR028082">
    <property type="entry name" value="Peripla_BP_I"/>
</dbReference>
<gene>
    <name evidence="14" type="primary">Casr_8</name>
    <name evidence="14" type="ORF">GTO95_0016013</name>
</gene>
<dbReference type="EMBL" id="JAAWVO010071130">
    <property type="protein sequence ID" value="MBN3324581.1"/>
    <property type="molecule type" value="Genomic_DNA"/>
</dbReference>
<dbReference type="PROSITE" id="PS50259">
    <property type="entry name" value="G_PROTEIN_RECEP_F3_4"/>
    <property type="match status" value="1"/>
</dbReference>
<organism evidence="14 15">
    <name type="scientific">Atractosteus spatula</name>
    <name type="common">Alligator gar</name>
    <name type="synonym">Lepisosteus spatula</name>
    <dbReference type="NCBI Taxonomy" id="7917"/>
    <lineage>
        <taxon>Eukaryota</taxon>
        <taxon>Metazoa</taxon>
        <taxon>Chordata</taxon>
        <taxon>Craniata</taxon>
        <taxon>Vertebrata</taxon>
        <taxon>Euteleostomi</taxon>
        <taxon>Actinopterygii</taxon>
        <taxon>Neopterygii</taxon>
        <taxon>Holostei</taxon>
        <taxon>Semionotiformes</taxon>
        <taxon>Lepisosteidae</taxon>
        <taxon>Atractosteus</taxon>
    </lineage>
</organism>
<keyword evidence="9" id="KW-0675">Receptor</keyword>
<keyword evidence="3" id="KW-1003">Cell membrane</keyword>
<evidence type="ECO:0000256" key="4">
    <source>
        <dbReference type="ARBA" id="ARBA00022692"/>
    </source>
</evidence>
<comment type="similarity">
    <text evidence="2">Belongs to the G-protein coupled receptor 3 family.</text>
</comment>
<dbReference type="InterPro" id="IPR004073">
    <property type="entry name" value="GPCR_3_vmron_rcpt_2"/>
</dbReference>
<feature type="transmembrane region" description="Helical" evidence="12">
    <location>
        <begin position="802"/>
        <end position="822"/>
    </location>
</feature>
<evidence type="ECO:0000256" key="6">
    <source>
        <dbReference type="ARBA" id="ARBA00022989"/>
    </source>
</evidence>
<feature type="transmembrane region" description="Helical" evidence="12">
    <location>
        <begin position="762"/>
        <end position="790"/>
    </location>
</feature>
<dbReference type="InterPro" id="IPR000337">
    <property type="entry name" value="GPCR_3"/>
</dbReference>
<dbReference type="InterPro" id="IPR017978">
    <property type="entry name" value="GPCR_3_C"/>
</dbReference>
<dbReference type="Proteomes" id="UP000736164">
    <property type="component" value="Unassembled WGS sequence"/>
</dbReference>
<dbReference type="FunFam" id="3.40.50.2300:FF:000682">
    <property type="entry name" value="Vomeronasal 2 receptor, x4"/>
    <property type="match status" value="1"/>
</dbReference>
<comment type="subcellular location">
    <subcellularLocation>
        <location evidence="1">Cell membrane</location>
        <topology evidence="1">Multi-pass membrane protein</topology>
    </subcellularLocation>
</comment>
<dbReference type="Gene3D" id="3.40.50.2300">
    <property type="match status" value="2"/>
</dbReference>
<evidence type="ECO:0000256" key="5">
    <source>
        <dbReference type="ARBA" id="ARBA00022729"/>
    </source>
</evidence>
<accession>A0A8J7TIT9</accession>
<dbReference type="GO" id="GO:0004930">
    <property type="term" value="F:G protein-coupled receptor activity"/>
    <property type="evidence" value="ECO:0007669"/>
    <property type="project" value="UniProtKB-KW"/>
</dbReference>
<dbReference type="InterPro" id="IPR000068">
    <property type="entry name" value="GPCR_3_Ca_sens_rcpt-rel"/>
</dbReference>
<evidence type="ECO:0000256" key="3">
    <source>
        <dbReference type="ARBA" id="ARBA00022475"/>
    </source>
</evidence>
<evidence type="ECO:0000256" key="11">
    <source>
        <dbReference type="ARBA" id="ARBA00023224"/>
    </source>
</evidence>
<dbReference type="InterPro" id="IPR011500">
    <property type="entry name" value="GPCR_3_9-Cys_dom"/>
</dbReference>
<dbReference type="Pfam" id="PF00003">
    <property type="entry name" value="7tm_3"/>
    <property type="match status" value="1"/>
</dbReference>
<keyword evidence="7" id="KW-0297">G-protein coupled receptor</keyword>
<reference evidence="14" key="1">
    <citation type="journal article" date="2021" name="Cell">
        <title>Tracing the genetic footprints of vertebrate landing in non-teleost ray-finned fishes.</title>
        <authorList>
            <person name="Bi X."/>
            <person name="Wang K."/>
            <person name="Yang L."/>
            <person name="Pan H."/>
            <person name="Jiang H."/>
            <person name="Wei Q."/>
            <person name="Fang M."/>
            <person name="Yu H."/>
            <person name="Zhu C."/>
            <person name="Cai Y."/>
            <person name="He Y."/>
            <person name="Gan X."/>
            <person name="Zeng H."/>
            <person name="Yu D."/>
            <person name="Zhu Y."/>
            <person name="Jiang H."/>
            <person name="Qiu Q."/>
            <person name="Yang H."/>
            <person name="Zhang Y.E."/>
            <person name="Wang W."/>
            <person name="Zhu M."/>
            <person name="He S."/>
            <person name="Zhang G."/>
        </authorList>
    </citation>
    <scope>NUCLEOTIDE SEQUENCE</scope>
    <source>
        <strain evidence="14">Allg_001</strain>
    </source>
</reference>
<evidence type="ECO:0000256" key="8">
    <source>
        <dbReference type="ARBA" id="ARBA00023136"/>
    </source>
</evidence>
<feature type="transmembrane region" description="Helical" evidence="12">
    <location>
        <begin position="723"/>
        <end position="742"/>
    </location>
</feature>
<dbReference type="InterPro" id="IPR001828">
    <property type="entry name" value="ANF_lig-bd_rcpt"/>
</dbReference>
<dbReference type="PANTHER" id="PTHR24061">
    <property type="entry name" value="CALCIUM-SENSING RECEPTOR-RELATED"/>
    <property type="match status" value="1"/>
</dbReference>
<dbReference type="CDD" id="cd15283">
    <property type="entry name" value="7tmC_V2R_pheromone"/>
    <property type="match status" value="1"/>
</dbReference>
<comment type="caution">
    <text evidence="14">The sequence shown here is derived from an EMBL/GenBank/DDBJ whole genome shotgun (WGS) entry which is preliminary data.</text>
</comment>
<dbReference type="Pfam" id="PF07562">
    <property type="entry name" value="NCD3G"/>
    <property type="match status" value="1"/>
</dbReference>
<feature type="transmembrane region" description="Helical" evidence="12">
    <location>
        <begin position="834"/>
        <end position="857"/>
    </location>
</feature>
<evidence type="ECO:0000256" key="9">
    <source>
        <dbReference type="ARBA" id="ARBA00023170"/>
    </source>
</evidence>
<feature type="transmembrane region" description="Helical" evidence="12">
    <location>
        <begin position="607"/>
        <end position="633"/>
    </location>
</feature>
<evidence type="ECO:0000256" key="7">
    <source>
        <dbReference type="ARBA" id="ARBA00023040"/>
    </source>
</evidence>
<keyword evidence="8 12" id="KW-0472">Membrane</keyword>
<dbReference type="FunFam" id="3.40.50.2300:FF:000125">
    <property type="entry name" value="Vomeronasal 2, receptor 88"/>
    <property type="match status" value="1"/>
</dbReference>
<keyword evidence="4 12" id="KW-0812">Transmembrane</keyword>
<dbReference type="PRINTS" id="PR00248">
    <property type="entry name" value="GPCRMGR"/>
</dbReference>
<feature type="transmembrane region" description="Helical" evidence="12">
    <location>
        <begin position="678"/>
        <end position="702"/>
    </location>
</feature>
<keyword evidence="15" id="KW-1185">Reference proteome</keyword>
<dbReference type="Pfam" id="PF01094">
    <property type="entry name" value="ANF_receptor"/>
    <property type="match status" value="1"/>
</dbReference>
<evidence type="ECO:0000313" key="15">
    <source>
        <dbReference type="Proteomes" id="UP000736164"/>
    </source>
</evidence>
<name>A0A8J7TIT9_ATRSP</name>
<feature type="non-terminal residue" evidence="14">
    <location>
        <position position="874"/>
    </location>
</feature>
<feature type="non-terminal residue" evidence="14">
    <location>
        <position position="1"/>
    </location>
</feature>
<evidence type="ECO:0000256" key="10">
    <source>
        <dbReference type="ARBA" id="ARBA00023180"/>
    </source>
</evidence>
<dbReference type="AlphaFoldDB" id="A0A8J7TIT9"/>
<keyword evidence="5" id="KW-0732">Signal</keyword>
<proteinExistence type="inferred from homology"/>
<dbReference type="PROSITE" id="PS00981">
    <property type="entry name" value="G_PROTEIN_RECEP_F3_3"/>
    <property type="match status" value="1"/>
</dbReference>
<dbReference type="Gene3D" id="2.10.50.30">
    <property type="entry name" value="GPCR, family 3, nine cysteines domain"/>
    <property type="match status" value="1"/>
</dbReference>
<evidence type="ECO:0000256" key="2">
    <source>
        <dbReference type="ARBA" id="ARBA00007242"/>
    </source>
</evidence>
<evidence type="ECO:0000256" key="1">
    <source>
        <dbReference type="ARBA" id="ARBA00004651"/>
    </source>
</evidence>
<evidence type="ECO:0000256" key="12">
    <source>
        <dbReference type="SAM" id="Phobius"/>
    </source>
</evidence>
<keyword evidence="10" id="KW-0325">Glycoprotein</keyword>
<keyword evidence="11" id="KW-0807">Transducer</keyword>
<feature type="domain" description="G-protein coupled receptors family 3 profile" evidence="13">
    <location>
        <begin position="608"/>
        <end position="872"/>
    </location>
</feature>
<keyword evidence="6 12" id="KW-1133">Transmembrane helix</keyword>
<evidence type="ECO:0000313" key="14">
    <source>
        <dbReference type="EMBL" id="MBN3324581.1"/>
    </source>
</evidence>
<protein>
    <submittedName>
        <fullName evidence="14">CASR protein</fullName>
    </submittedName>
</protein>
<dbReference type="PRINTS" id="PR01535">
    <property type="entry name" value="VOMERONASL2R"/>
</dbReference>